<evidence type="ECO:0000313" key="2">
    <source>
        <dbReference type="Proteomes" id="UP001060215"/>
    </source>
</evidence>
<proteinExistence type="predicted"/>
<evidence type="ECO:0000313" key="1">
    <source>
        <dbReference type="EMBL" id="KAI7985335.1"/>
    </source>
</evidence>
<gene>
    <name evidence="1" type="ORF">LOK49_LG14G01565</name>
</gene>
<name>A0ACC0F9Q3_9ERIC</name>
<comment type="caution">
    <text evidence="1">The sequence shown here is derived from an EMBL/GenBank/DDBJ whole genome shotgun (WGS) entry which is preliminary data.</text>
</comment>
<organism evidence="1 2">
    <name type="scientific">Camellia lanceoleosa</name>
    <dbReference type="NCBI Taxonomy" id="1840588"/>
    <lineage>
        <taxon>Eukaryota</taxon>
        <taxon>Viridiplantae</taxon>
        <taxon>Streptophyta</taxon>
        <taxon>Embryophyta</taxon>
        <taxon>Tracheophyta</taxon>
        <taxon>Spermatophyta</taxon>
        <taxon>Magnoliopsida</taxon>
        <taxon>eudicotyledons</taxon>
        <taxon>Gunneridae</taxon>
        <taxon>Pentapetalae</taxon>
        <taxon>asterids</taxon>
        <taxon>Ericales</taxon>
        <taxon>Theaceae</taxon>
        <taxon>Camellia</taxon>
    </lineage>
</organism>
<reference evidence="1 2" key="1">
    <citation type="journal article" date="2022" name="Plant J.">
        <title>Chromosome-level genome of Camellia lanceoleosa provides a valuable resource for understanding genome evolution and self-incompatibility.</title>
        <authorList>
            <person name="Gong W."/>
            <person name="Xiao S."/>
            <person name="Wang L."/>
            <person name="Liao Z."/>
            <person name="Chang Y."/>
            <person name="Mo W."/>
            <person name="Hu G."/>
            <person name="Li W."/>
            <person name="Zhao G."/>
            <person name="Zhu H."/>
            <person name="Hu X."/>
            <person name="Ji K."/>
            <person name="Xiang X."/>
            <person name="Song Q."/>
            <person name="Yuan D."/>
            <person name="Jin S."/>
            <person name="Zhang L."/>
        </authorList>
    </citation>
    <scope>NUCLEOTIDE SEQUENCE [LARGE SCALE GENOMIC DNA]</scope>
    <source>
        <strain evidence="1">SQ_2022a</strain>
    </source>
</reference>
<sequence length="511" mass="58172">MKHLCKELSEDCWKLILNRLAIDDFNLLLSPSLVCKLFLSITDRLRLKLGGSNRLFYSHNCESLLRALQRFTNLQEIELRDPIFGDKADVNYPLRRIASSGLDLQSLCLRSLQKSPFPKTFMKLGSTMNNLKILRCCCVKGFRNHHLVAIADALPWLEELDIQFSGYFWNLGWNLKPRRGAKHMVTDAGIEVMSRKLRGLRKIDIAGQVACSDRSLIALSSNCELLHEIRCVLCEVTEHGICFVLRSSRNLISLNGGPYYTVQDDLFTFKNSMIYAISLRSLVLEAKEDHDRLLSSISTSGIRLEKILIYDDSGLSFHGLSNFLCGCPSLTHLTLCSNNFLIDNYMRDLCQYLPNLVSIKFNQCSNITTAMFFILAKECPMLSEIGLPNIKPQVEDDFNMELKRNYRIRSLDLTCSVKTCILNSPSFQRLAIQYVMLFHSITIRVVVTSCELNWEAAMVAGRMATEFGFRTVFVEDYCQPIATMVQQEEGVDQTVAVKIRDVVQMTKTLAE</sequence>
<dbReference type="EMBL" id="CM045772">
    <property type="protein sequence ID" value="KAI7985335.1"/>
    <property type="molecule type" value="Genomic_DNA"/>
</dbReference>
<keyword evidence="2" id="KW-1185">Reference proteome</keyword>
<dbReference type="Proteomes" id="UP001060215">
    <property type="component" value="Chromosome 15"/>
</dbReference>
<protein>
    <submittedName>
        <fullName evidence="1">Uncharacterized protein</fullName>
    </submittedName>
</protein>
<accession>A0ACC0F9Q3</accession>